<sequence length="187" mass="20084">MGFWPYFLHEYSSGGMSAILALIAGTLMVLFTRFFLLLEQWQRLPLVVASECAPAQGFRLWPDSGGLPEDTRLRPLDTLPSPAVTEEKKDVEVTDVAPPDTARFGFVKSRVRLWGCAAPTGATTCATGRAGAETAGGGTGGGASTTGPRRKRAWPVRSRMEMTLRNLETAWSAISPIGGCEGGFCSW</sequence>
<keyword evidence="2" id="KW-0472">Membrane</keyword>
<reference evidence="3" key="2">
    <citation type="submission" date="2012-06" db="EMBL/GenBank/DDBJ databases">
        <authorList>
            <person name="Yu Y."/>
            <person name="Currie J."/>
            <person name="Lomeli R."/>
            <person name="Angelova A."/>
            <person name="Collura K."/>
            <person name="Wissotski M."/>
            <person name="Campos D."/>
            <person name="Kudrna D."/>
            <person name="Golser W."/>
            <person name="Ashely E."/>
            <person name="Descour A."/>
            <person name="Fernandes J."/>
            <person name="Soderlund C."/>
            <person name="Walbot V."/>
        </authorList>
    </citation>
    <scope>NUCLEOTIDE SEQUENCE</scope>
    <source>
        <strain evidence="3">B73</strain>
    </source>
</reference>
<accession>C4J414</accession>
<evidence type="ECO:0000313" key="3">
    <source>
        <dbReference type="EMBL" id="ACR35914.1"/>
    </source>
</evidence>
<proteinExistence type="evidence at transcript level"/>
<dbReference type="EMBL" id="BT085561">
    <property type="protein sequence ID" value="ACR35914.1"/>
    <property type="molecule type" value="mRNA"/>
</dbReference>
<protein>
    <submittedName>
        <fullName evidence="3">Uncharacterized protein</fullName>
    </submittedName>
</protein>
<keyword evidence="2" id="KW-1133">Transmembrane helix</keyword>
<evidence type="ECO:0000256" key="1">
    <source>
        <dbReference type="SAM" id="MobiDB-lite"/>
    </source>
</evidence>
<keyword evidence="2" id="KW-0812">Transmembrane</keyword>
<evidence type="ECO:0000256" key="2">
    <source>
        <dbReference type="SAM" id="Phobius"/>
    </source>
</evidence>
<name>C4J414_MAIZE</name>
<dbReference type="AlphaFoldDB" id="C4J414"/>
<reference evidence="3" key="1">
    <citation type="journal article" date="2009" name="PLoS Genet.">
        <title>Sequencing, mapping, and analysis of 27,455 maize full-length cDNAs.</title>
        <authorList>
            <person name="Soderlund C."/>
            <person name="Descour A."/>
            <person name="Kudrna D."/>
            <person name="Bomhoff M."/>
            <person name="Boyd L."/>
            <person name="Currie J."/>
            <person name="Angelova A."/>
            <person name="Collura K."/>
            <person name="Wissotski M."/>
            <person name="Ashley E."/>
            <person name="Morrow D."/>
            <person name="Fernandes J."/>
            <person name="Walbot V."/>
            <person name="Yu Y."/>
        </authorList>
    </citation>
    <scope>NUCLEOTIDE SEQUENCE</scope>
    <source>
        <strain evidence="3">B73</strain>
    </source>
</reference>
<feature type="region of interest" description="Disordered" evidence="1">
    <location>
        <begin position="129"/>
        <end position="153"/>
    </location>
</feature>
<dbReference type="EMBL" id="BT086410">
    <property type="protein sequence ID" value="ACR36763.1"/>
    <property type="molecule type" value="mRNA"/>
</dbReference>
<organism evidence="3">
    <name type="scientific">Zea mays</name>
    <name type="common">Maize</name>
    <dbReference type="NCBI Taxonomy" id="4577"/>
    <lineage>
        <taxon>Eukaryota</taxon>
        <taxon>Viridiplantae</taxon>
        <taxon>Streptophyta</taxon>
        <taxon>Embryophyta</taxon>
        <taxon>Tracheophyta</taxon>
        <taxon>Spermatophyta</taxon>
        <taxon>Magnoliopsida</taxon>
        <taxon>Liliopsida</taxon>
        <taxon>Poales</taxon>
        <taxon>Poaceae</taxon>
        <taxon>PACMAD clade</taxon>
        <taxon>Panicoideae</taxon>
        <taxon>Andropogonodae</taxon>
        <taxon>Andropogoneae</taxon>
        <taxon>Tripsacinae</taxon>
        <taxon>Zea</taxon>
    </lineage>
</organism>
<feature type="compositionally biased region" description="Gly residues" evidence="1">
    <location>
        <begin position="134"/>
        <end position="144"/>
    </location>
</feature>
<feature type="transmembrane region" description="Helical" evidence="2">
    <location>
        <begin position="15"/>
        <end position="36"/>
    </location>
</feature>